<keyword evidence="5" id="KW-0007">Acetylation</keyword>
<evidence type="ECO:0000256" key="10">
    <source>
        <dbReference type="SAM" id="MobiDB-lite"/>
    </source>
</evidence>
<dbReference type="PANTHER" id="PTHR10653">
    <property type="entry name" value="F-ACTIN-CAPPING PROTEIN SUBUNIT ALPHA"/>
    <property type="match status" value="1"/>
</dbReference>
<comment type="subcellular location">
    <subcellularLocation>
        <location evidence="1">Cytoplasm</location>
        <location evidence="1">Cytoskeleton</location>
    </subcellularLocation>
</comment>
<dbReference type="InterPro" id="IPR002189">
    <property type="entry name" value="CapZ_alpha"/>
</dbReference>
<dbReference type="GO" id="GO:0030863">
    <property type="term" value="C:cortical cytoskeleton"/>
    <property type="evidence" value="ECO:0007669"/>
    <property type="project" value="TreeGrafter"/>
</dbReference>
<keyword evidence="12" id="KW-1185">Reference proteome</keyword>
<dbReference type="SUPFAM" id="SSF90096">
    <property type="entry name" value="Subunits of heterodimeric actin filament capping protein Capz"/>
    <property type="match status" value="1"/>
</dbReference>
<dbReference type="InterPro" id="IPR017865">
    <property type="entry name" value="F-actin_cap_asu_CS"/>
</dbReference>
<dbReference type="InterPro" id="IPR042276">
    <property type="entry name" value="CapZ_alpha/beta_2"/>
</dbReference>
<keyword evidence="6" id="KW-0009">Actin-binding</keyword>
<dbReference type="PANTHER" id="PTHR10653:SF5">
    <property type="entry name" value="F-ACTIN-CAPPING PROTEIN SUBUNIT ALPHA-1"/>
    <property type="match status" value="1"/>
</dbReference>
<reference evidence="11" key="1">
    <citation type="submission" date="2019-10" db="EMBL/GenBank/DDBJ databases">
        <title>The sequence and de novo assembly of the wild yak genome.</title>
        <authorList>
            <person name="Liu Y."/>
        </authorList>
    </citation>
    <scope>NUCLEOTIDE SEQUENCE [LARGE SCALE GENOMIC DNA]</scope>
    <source>
        <strain evidence="11">WY2019</strain>
    </source>
</reference>
<keyword evidence="4" id="KW-0963">Cytoplasm</keyword>
<dbReference type="Proteomes" id="UP000322234">
    <property type="component" value="Unassembled WGS sequence"/>
</dbReference>
<organism evidence="11 12">
    <name type="scientific">Bos mutus</name>
    <name type="common">wild yak</name>
    <dbReference type="NCBI Taxonomy" id="72004"/>
    <lineage>
        <taxon>Eukaryota</taxon>
        <taxon>Metazoa</taxon>
        <taxon>Chordata</taxon>
        <taxon>Craniata</taxon>
        <taxon>Vertebrata</taxon>
        <taxon>Euteleostomi</taxon>
        <taxon>Mammalia</taxon>
        <taxon>Eutheria</taxon>
        <taxon>Laurasiatheria</taxon>
        <taxon>Artiodactyla</taxon>
        <taxon>Ruminantia</taxon>
        <taxon>Pecora</taxon>
        <taxon>Bovidae</taxon>
        <taxon>Bovinae</taxon>
        <taxon>Bos</taxon>
    </lineage>
</organism>
<dbReference type="Gene3D" id="3.30.1140.60">
    <property type="entry name" value="F-actin capping protein, alpha subunit"/>
    <property type="match status" value="1"/>
</dbReference>
<name>A0A6B0QRH3_9CETA</name>
<dbReference type="InterPro" id="IPR042489">
    <property type="entry name" value="CapZ_alpha_1"/>
</dbReference>
<dbReference type="GO" id="GO:0030036">
    <property type="term" value="P:actin cytoskeleton organization"/>
    <property type="evidence" value="ECO:0007669"/>
    <property type="project" value="TreeGrafter"/>
</dbReference>
<evidence type="ECO:0000313" key="11">
    <source>
        <dbReference type="EMBL" id="MXQ79577.1"/>
    </source>
</evidence>
<dbReference type="FunFam" id="3.30.1140.60:FF:000001">
    <property type="entry name" value="F-actin-capping protein subunit alpha"/>
    <property type="match status" value="1"/>
</dbReference>
<keyword evidence="3" id="KW-0117">Actin capping</keyword>
<evidence type="ECO:0000256" key="3">
    <source>
        <dbReference type="ARBA" id="ARBA00022467"/>
    </source>
</evidence>
<dbReference type="Gene3D" id="3.90.1150.210">
    <property type="entry name" value="F-actin capping protein, beta subunit"/>
    <property type="match status" value="1"/>
</dbReference>
<accession>A0A6B0QRH3</accession>
<dbReference type="PROSITE" id="PS00749">
    <property type="entry name" value="F_ACTIN_CAPPING_A_2"/>
    <property type="match status" value="1"/>
</dbReference>
<dbReference type="PRINTS" id="PR00191">
    <property type="entry name" value="FACTINCAPA"/>
</dbReference>
<gene>
    <name evidence="11" type="ORF">E5288_WYG007068</name>
</gene>
<dbReference type="AlphaFoldDB" id="A0A6B0QRH3"/>
<comment type="similarity">
    <text evidence="2">Belongs to the F-actin-capping protein alpha subunit family.</text>
</comment>
<evidence type="ECO:0000313" key="12">
    <source>
        <dbReference type="Proteomes" id="UP000322234"/>
    </source>
</evidence>
<evidence type="ECO:0000256" key="6">
    <source>
        <dbReference type="ARBA" id="ARBA00023203"/>
    </source>
</evidence>
<evidence type="ECO:0000256" key="1">
    <source>
        <dbReference type="ARBA" id="ARBA00004245"/>
    </source>
</evidence>
<dbReference type="GO" id="GO:0008290">
    <property type="term" value="C:F-actin capping protein complex"/>
    <property type="evidence" value="ECO:0007669"/>
    <property type="project" value="InterPro"/>
</dbReference>
<sequence length="637" mass="71890">MADFEDRVSDEEKVRGSPLSLASSRDRVGRPDLTAVGTPAVPPGEGSFSVRAGVRSPQSGRFAALLGAFLCLTVAPVPHSSTLLLLGLRHNPVVFLREKRLSVIELWNNFFPDNCKLFITVCQAFQQKVIIQMKLNYMSPEVNLMVMASDFLANSLPGQTLSLKGLSQVWEERLPPGQGHVRRPWVELGTWVPQVCSADSVALLFLVTLGGGAPQWELCTEPSDDSGATVDQNVAGGPHEVGGVGEGYIPKTQTMSDLCVGHLLTFNSSGLSLDRFYETGRKPVYINIRFLERRNELKIGRKKAFVILLSEVVQVRNRKATFCNPFTQQHEWFDFHNFNFILVNRNLKLFEGNGRNQQSMPNWKVRIAAKFITHAPPGEFNEVFNDVRLLLNNDNLLREGAAHAFAQYNMDQFTPVKIEGYEDQVLITEHGDLGNSRFLDPRNKISFKFDHLRKEASDPQPEEADGGLKSWRESCDSALRAYVKDHYSNGFCTVYAKTIDGQQTIIACIESHQFQPKNFWNGRWRSEWKFTITPPTAQVVGVLKIQVHYYEDGNVQLVSHKDVQDSVTVSNEAQTAKEFIKIIEHAENEYQTAISENYQTMSDTTFKALRRQLPVTRTKVDWNKILSYKIGKEMQNA</sequence>
<dbReference type="GO" id="GO:0051015">
    <property type="term" value="F:actin filament binding"/>
    <property type="evidence" value="ECO:0007669"/>
    <property type="project" value="TreeGrafter"/>
</dbReference>
<protein>
    <recommendedName>
        <fullName evidence="8">F-actin-capping protein subunit alpha-1</fullName>
    </recommendedName>
</protein>
<comment type="caution">
    <text evidence="11">The sequence shown here is derived from an EMBL/GenBank/DDBJ whole genome shotgun (WGS) entry which is preliminary data.</text>
</comment>
<dbReference type="PROSITE" id="PS00748">
    <property type="entry name" value="F_ACTIN_CAPPING_A_1"/>
    <property type="match status" value="1"/>
</dbReference>
<dbReference type="GO" id="GO:0005829">
    <property type="term" value="C:cytosol"/>
    <property type="evidence" value="ECO:0007669"/>
    <property type="project" value="UniProtKB-ARBA"/>
</dbReference>
<feature type="compositionally biased region" description="Basic and acidic residues" evidence="10">
    <location>
        <begin position="1"/>
        <end position="15"/>
    </location>
</feature>
<dbReference type="Pfam" id="PF01267">
    <property type="entry name" value="F-actin_cap_A"/>
    <property type="match status" value="1"/>
</dbReference>
<dbReference type="EMBL" id="VBQZ03000002">
    <property type="protein sequence ID" value="MXQ79577.1"/>
    <property type="molecule type" value="Genomic_DNA"/>
</dbReference>
<evidence type="ECO:0000256" key="8">
    <source>
        <dbReference type="ARBA" id="ARBA00040246"/>
    </source>
</evidence>
<dbReference type="FunFam" id="3.90.1150.210:FF:000002">
    <property type="entry name" value="F-actin-capping protein subunit alpha"/>
    <property type="match status" value="1"/>
</dbReference>
<dbReference type="GO" id="GO:0051016">
    <property type="term" value="P:barbed-end actin filament capping"/>
    <property type="evidence" value="ECO:0007669"/>
    <property type="project" value="InterPro"/>
</dbReference>
<evidence type="ECO:0000256" key="4">
    <source>
        <dbReference type="ARBA" id="ARBA00022490"/>
    </source>
</evidence>
<dbReference type="InterPro" id="IPR037282">
    <property type="entry name" value="CapZ_alpha/beta"/>
</dbReference>
<evidence type="ECO:0000256" key="5">
    <source>
        <dbReference type="ARBA" id="ARBA00022990"/>
    </source>
</evidence>
<proteinExistence type="inferred from homology"/>
<comment type="function">
    <text evidence="9">F-actin-capping proteins bind in a Ca(2+)-independent manner to the fast growing ends of actin filaments (barbed end) thereby blocking the exchange of subunits at these ends. Unlike other capping proteins (such as gelsolin and severin), these proteins do not sever actin filaments. May play a role in the formation of epithelial cell junctions. Forms, with CAPZB, the barbed end of the fast growing ends of actin filaments in the dynactin complex and stabilizes dynactin structure. The dynactin multiprotein complex activates the molecular motor dynein for ultra-processive transport along microtubules.</text>
</comment>
<evidence type="ECO:0000256" key="7">
    <source>
        <dbReference type="ARBA" id="ARBA00023212"/>
    </source>
</evidence>
<keyword evidence="7" id="KW-0206">Cytoskeleton</keyword>
<evidence type="ECO:0000256" key="9">
    <source>
        <dbReference type="ARBA" id="ARBA00045190"/>
    </source>
</evidence>
<evidence type="ECO:0000256" key="2">
    <source>
        <dbReference type="ARBA" id="ARBA00010479"/>
    </source>
</evidence>
<feature type="region of interest" description="Disordered" evidence="10">
    <location>
        <begin position="1"/>
        <end position="42"/>
    </location>
</feature>